<dbReference type="EMBL" id="HG994590">
    <property type="protein sequence ID" value="CAF2811273.1"/>
    <property type="molecule type" value="Genomic_DNA"/>
</dbReference>
<dbReference type="Gene3D" id="1.10.287.770">
    <property type="entry name" value="YojJ-like"/>
    <property type="match status" value="1"/>
</dbReference>
<evidence type="ECO:0000256" key="6">
    <source>
        <dbReference type="ARBA" id="ARBA00022989"/>
    </source>
</evidence>
<evidence type="ECO:0000256" key="3">
    <source>
        <dbReference type="ARBA" id="ARBA00022448"/>
    </source>
</evidence>
<proteinExistence type="inferred from homology"/>
<keyword evidence="14" id="KW-1185">Reference proteome</keyword>
<dbReference type="GO" id="GO:0015280">
    <property type="term" value="F:ligand-gated sodium channel activity"/>
    <property type="evidence" value="ECO:0007669"/>
    <property type="project" value="TreeGrafter"/>
</dbReference>
<evidence type="ECO:0000313" key="13">
    <source>
        <dbReference type="EMBL" id="CAF2811273.1"/>
    </source>
</evidence>
<comment type="subcellular location">
    <subcellularLocation>
        <location evidence="1">Membrane</location>
        <topology evidence="1">Multi-pass membrane protein</topology>
    </subcellularLocation>
</comment>
<dbReference type="InterPro" id="IPR001873">
    <property type="entry name" value="ENaC"/>
</dbReference>
<evidence type="ECO:0000256" key="4">
    <source>
        <dbReference type="ARBA" id="ARBA00022461"/>
    </source>
</evidence>
<keyword evidence="4 12" id="KW-0894">Sodium channel</keyword>
<evidence type="ECO:0000256" key="12">
    <source>
        <dbReference type="RuleBase" id="RU000679"/>
    </source>
</evidence>
<keyword evidence="10 12" id="KW-0739">Sodium transport</keyword>
<reference evidence="13" key="1">
    <citation type="submission" date="2021-02" db="EMBL/GenBank/DDBJ databases">
        <authorList>
            <person name="Bekaert M."/>
        </authorList>
    </citation>
    <scope>NUCLEOTIDE SEQUENCE</scope>
    <source>
        <strain evidence="13">IoA-00</strain>
    </source>
</reference>
<keyword evidence="6" id="KW-1133">Transmembrane helix</keyword>
<name>A0A7R8CJH2_LEPSM</name>
<dbReference type="Pfam" id="PF00858">
    <property type="entry name" value="ASC"/>
    <property type="match status" value="1"/>
</dbReference>
<organism evidence="13 14">
    <name type="scientific">Lepeophtheirus salmonis</name>
    <name type="common">Salmon louse</name>
    <name type="synonym">Caligus salmonis</name>
    <dbReference type="NCBI Taxonomy" id="72036"/>
    <lineage>
        <taxon>Eukaryota</taxon>
        <taxon>Metazoa</taxon>
        <taxon>Ecdysozoa</taxon>
        <taxon>Arthropoda</taxon>
        <taxon>Crustacea</taxon>
        <taxon>Multicrustacea</taxon>
        <taxon>Hexanauplia</taxon>
        <taxon>Copepoda</taxon>
        <taxon>Siphonostomatoida</taxon>
        <taxon>Caligidae</taxon>
        <taxon>Lepeophtheirus</taxon>
    </lineage>
</organism>
<evidence type="ECO:0000256" key="8">
    <source>
        <dbReference type="ARBA" id="ARBA00023065"/>
    </source>
</evidence>
<accession>A0A7R8CJH2</accession>
<dbReference type="GO" id="GO:0005886">
    <property type="term" value="C:plasma membrane"/>
    <property type="evidence" value="ECO:0007669"/>
    <property type="project" value="TreeGrafter"/>
</dbReference>
<keyword evidence="5 12" id="KW-0812">Transmembrane</keyword>
<evidence type="ECO:0000313" key="14">
    <source>
        <dbReference type="Proteomes" id="UP000675881"/>
    </source>
</evidence>
<keyword evidence="3 12" id="KW-0813">Transport</keyword>
<dbReference type="Proteomes" id="UP000675881">
    <property type="component" value="Chromosome 11"/>
</dbReference>
<evidence type="ECO:0000256" key="9">
    <source>
        <dbReference type="ARBA" id="ARBA00023136"/>
    </source>
</evidence>
<evidence type="ECO:0000256" key="1">
    <source>
        <dbReference type="ARBA" id="ARBA00004141"/>
    </source>
</evidence>
<comment type="similarity">
    <text evidence="2 12">Belongs to the amiloride-sensitive sodium channel (TC 1.A.6) family.</text>
</comment>
<protein>
    <submittedName>
        <fullName evidence="13">(salmon louse) hypothetical protein</fullName>
    </submittedName>
</protein>
<evidence type="ECO:0000256" key="11">
    <source>
        <dbReference type="ARBA" id="ARBA00023303"/>
    </source>
</evidence>
<dbReference type="OrthoDB" id="7939651at2759"/>
<dbReference type="AlphaFoldDB" id="A0A7R8CJH2"/>
<dbReference type="PANTHER" id="PTHR11690">
    <property type="entry name" value="AMILORIDE-SENSITIVE SODIUM CHANNEL-RELATED"/>
    <property type="match status" value="1"/>
</dbReference>
<gene>
    <name evidence="13" type="ORF">LSAA_2885</name>
</gene>
<keyword evidence="9" id="KW-0472">Membrane</keyword>
<sequence>MWNYICSKVTGDEGSAPQIRRLYVLKIIITTIIGLVLLATLVVQMVKILTKYSEGPTYISTIIDHKKKAKFPAITICPNNVMYNTSRLKEHGFESAKDYNDARNGRLISWTSNTTLSPWDLFNYITMSSEEIIDSIILDVSHIRDGEGDSIVLNGSDSSLNAKGHRKFGRCWTFYPEENFRTRGINSVKMNFKADVKLYIHRNHQFLDLSGKNGIQSQFGGGKRGVWLHGVMDSTQKICDDFPNINKTFWIAWNRITNQEKDCPNPCDFFLINIGDKNFLRLENPNISYSSYYFASKVTLNEEHYLYSGLVLFAEIGGYTGLLLGLSFLNLSEIIAKLFQRKIDQYNREYQEFVFIQESQQKSRIA</sequence>
<evidence type="ECO:0000256" key="7">
    <source>
        <dbReference type="ARBA" id="ARBA00023053"/>
    </source>
</evidence>
<keyword evidence="7" id="KW-0915">Sodium</keyword>
<evidence type="ECO:0000256" key="10">
    <source>
        <dbReference type="ARBA" id="ARBA00023201"/>
    </source>
</evidence>
<keyword evidence="8 12" id="KW-0406">Ion transport</keyword>
<evidence type="ECO:0000256" key="5">
    <source>
        <dbReference type="ARBA" id="ARBA00022692"/>
    </source>
</evidence>
<keyword evidence="11 12" id="KW-0407">Ion channel</keyword>
<evidence type="ECO:0000256" key="2">
    <source>
        <dbReference type="ARBA" id="ARBA00007193"/>
    </source>
</evidence>